<evidence type="ECO:0000256" key="2">
    <source>
        <dbReference type="ARBA" id="ARBA00023002"/>
    </source>
</evidence>
<dbReference type="InterPro" id="IPR050097">
    <property type="entry name" value="Ferredoxin-NADP_redctase_2"/>
</dbReference>
<dbReference type="PANTHER" id="PTHR48105">
    <property type="entry name" value="THIOREDOXIN REDUCTASE 1-RELATED-RELATED"/>
    <property type="match status" value="1"/>
</dbReference>
<evidence type="ECO:0000256" key="1">
    <source>
        <dbReference type="ARBA" id="ARBA00022630"/>
    </source>
</evidence>
<feature type="domain" description="FAD/NAD(P)-binding" evidence="3">
    <location>
        <begin position="5"/>
        <end position="286"/>
    </location>
</feature>
<dbReference type="PRINTS" id="PR00469">
    <property type="entry name" value="PNDRDTASEII"/>
</dbReference>
<dbReference type="Pfam" id="PF07992">
    <property type="entry name" value="Pyr_redox_2"/>
    <property type="match status" value="1"/>
</dbReference>
<keyword evidence="1" id="KW-0285">Flavoprotein</keyword>
<dbReference type="Gene3D" id="3.50.50.60">
    <property type="entry name" value="FAD/NAD(P)-binding domain"/>
    <property type="match status" value="2"/>
</dbReference>
<dbReference type="InterPro" id="IPR023753">
    <property type="entry name" value="FAD/NAD-binding_dom"/>
</dbReference>
<comment type="caution">
    <text evidence="4">The sequence shown here is derived from an EMBL/GenBank/DDBJ whole genome shotgun (WGS) entry which is preliminary data.</text>
</comment>
<dbReference type="AlphaFoldDB" id="A0A6B3SS01"/>
<dbReference type="Proteomes" id="UP000482155">
    <property type="component" value="Unassembled WGS sequence"/>
</dbReference>
<keyword evidence="2" id="KW-0560">Oxidoreductase</keyword>
<protein>
    <submittedName>
        <fullName evidence="4">NAD(P)/FAD-dependent oxidoreductase</fullName>
    </submittedName>
</protein>
<dbReference type="InterPro" id="IPR036188">
    <property type="entry name" value="FAD/NAD-bd_sf"/>
</dbReference>
<keyword evidence="5" id="KW-1185">Reference proteome</keyword>
<reference evidence="4 5" key="1">
    <citation type="submission" date="2020-02" db="EMBL/GenBank/DDBJ databases">
        <authorList>
            <person name="Kim M.K."/>
        </authorList>
    </citation>
    <scope>NUCLEOTIDE SEQUENCE [LARGE SCALE GENOMIC DNA]</scope>
    <source>
        <strain evidence="4 5">17J57-3</strain>
    </source>
</reference>
<evidence type="ECO:0000313" key="4">
    <source>
        <dbReference type="EMBL" id="NEX63288.1"/>
    </source>
</evidence>
<gene>
    <name evidence="4" type="ORF">G3574_19570</name>
</gene>
<organism evidence="4 5">
    <name type="scientific">Noviherbaspirillum galbum</name>
    <dbReference type="NCBI Taxonomy" id="2709383"/>
    <lineage>
        <taxon>Bacteria</taxon>
        <taxon>Pseudomonadati</taxon>
        <taxon>Pseudomonadota</taxon>
        <taxon>Betaproteobacteria</taxon>
        <taxon>Burkholderiales</taxon>
        <taxon>Oxalobacteraceae</taxon>
        <taxon>Noviherbaspirillum</taxon>
    </lineage>
</organism>
<evidence type="ECO:0000259" key="3">
    <source>
        <dbReference type="Pfam" id="PF07992"/>
    </source>
</evidence>
<dbReference type="RefSeq" id="WP_163967013.1">
    <property type="nucleotide sequence ID" value="NZ_JAAIVB010000068.1"/>
</dbReference>
<name>A0A6B3SS01_9BURK</name>
<proteinExistence type="predicted"/>
<accession>A0A6B3SS01</accession>
<evidence type="ECO:0000313" key="5">
    <source>
        <dbReference type="Proteomes" id="UP000482155"/>
    </source>
</evidence>
<dbReference type="GO" id="GO:0016491">
    <property type="term" value="F:oxidoreductase activity"/>
    <property type="evidence" value="ECO:0007669"/>
    <property type="project" value="UniProtKB-KW"/>
</dbReference>
<dbReference type="EMBL" id="JAAIVB010000068">
    <property type="protein sequence ID" value="NEX63288.1"/>
    <property type="molecule type" value="Genomic_DNA"/>
</dbReference>
<sequence>MEPLDCLIIGAGAAGLSAATYLARYRRRIALVDANESRLEWIPTSHNCPAFADGIPGPELRARLVAQCSNYGVEVARGVVQQLDPMEGGGFLAQTDAGEVTARTVLLATGVIDVAPPFPEVREAIAQGCVRYCPVCDGYEAIGRKVAVIGRGDSGVGEALFIRHFSDDVSLLSIDAPLTVDAGQAMRLREHGVRQVTAPVKAVEFDARARMMHAILHDGTRESADVFYMALGTLVNSGLAQRLGARCSDGGELVVDDHQQTSIDGLYAAGDVVAGLNQIAVALGHAAIAATAIHNRLNAWRDESAPG</sequence>
<dbReference type="PRINTS" id="PR00368">
    <property type="entry name" value="FADPNR"/>
</dbReference>
<dbReference type="SUPFAM" id="SSF51905">
    <property type="entry name" value="FAD/NAD(P)-binding domain"/>
    <property type="match status" value="1"/>
</dbReference>